<dbReference type="AlphaFoldDB" id="A0A9X2XSP7"/>
<keyword evidence="2" id="KW-1185">Reference proteome</keyword>
<reference evidence="1" key="2">
    <citation type="submission" date="2023-04" db="EMBL/GenBank/DDBJ databases">
        <title>Paracnuella aquatica gen. nov., sp. nov., a member of the family Chitinophagaceae isolated from a hot spring.</title>
        <authorList>
            <person name="Wang C."/>
        </authorList>
    </citation>
    <scope>NUCLEOTIDE SEQUENCE</scope>
    <source>
        <strain evidence="1">LB-8</strain>
    </source>
</reference>
<gene>
    <name evidence="1" type="ORF">OCK74_01355</name>
</gene>
<organism evidence="1 2">
    <name type="scientific">Paraflavisolibacter caeni</name>
    <dbReference type="NCBI Taxonomy" id="2982496"/>
    <lineage>
        <taxon>Bacteria</taxon>
        <taxon>Pseudomonadati</taxon>
        <taxon>Bacteroidota</taxon>
        <taxon>Chitinophagia</taxon>
        <taxon>Chitinophagales</taxon>
        <taxon>Chitinophagaceae</taxon>
        <taxon>Paraflavisolibacter</taxon>
    </lineage>
</organism>
<protein>
    <submittedName>
        <fullName evidence="1">Uncharacterized protein</fullName>
    </submittedName>
</protein>
<evidence type="ECO:0000313" key="2">
    <source>
        <dbReference type="Proteomes" id="UP001155483"/>
    </source>
</evidence>
<comment type="caution">
    <text evidence="1">The sequence shown here is derived from an EMBL/GenBank/DDBJ whole genome shotgun (WGS) entry which is preliminary data.</text>
</comment>
<proteinExistence type="predicted"/>
<name>A0A9X2XSP7_9BACT</name>
<dbReference type="EMBL" id="JAOTIF010000001">
    <property type="protein sequence ID" value="MCU7547735.1"/>
    <property type="molecule type" value="Genomic_DNA"/>
</dbReference>
<accession>A0A9X2XSP7</accession>
<sequence>MFRIDGMTYSGDRHLPFPNFAGYNFMRKALALALIATSLAIMAHLTMPSNEACLNKARKEFKENKLPTVTTAQKVNTQLLAETLETNFMESLVIEDRFLYKEIFLDKGTRTSIGWGAFGWVNINLK</sequence>
<evidence type="ECO:0000313" key="1">
    <source>
        <dbReference type="EMBL" id="MCU7547735.1"/>
    </source>
</evidence>
<reference evidence="1" key="1">
    <citation type="submission" date="2022-09" db="EMBL/GenBank/DDBJ databases">
        <authorList>
            <person name="Yuan C."/>
            <person name="Ke Z."/>
        </authorList>
    </citation>
    <scope>NUCLEOTIDE SEQUENCE</scope>
    <source>
        <strain evidence="1">LB-8</strain>
    </source>
</reference>
<dbReference type="RefSeq" id="WP_279295180.1">
    <property type="nucleotide sequence ID" value="NZ_JAOTIF010000001.1"/>
</dbReference>
<dbReference type="Proteomes" id="UP001155483">
    <property type="component" value="Unassembled WGS sequence"/>
</dbReference>